<dbReference type="InterPro" id="IPR012877">
    <property type="entry name" value="Dhs-27"/>
</dbReference>
<feature type="domain" description="CHK kinase-like" evidence="1">
    <location>
        <begin position="152"/>
        <end position="342"/>
    </location>
</feature>
<dbReference type="InterPro" id="IPR052961">
    <property type="entry name" value="Oxido-Kinase-like_Enzymes"/>
</dbReference>
<dbReference type="AlphaFoldDB" id="A0A2G5T6Y3"/>
<keyword evidence="3" id="KW-1185">Reference proteome</keyword>
<name>A0A2G5T6Y3_9PELO</name>
<protein>
    <recommendedName>
        <fullName evidence="1">CHK kinase-like domain-containing protein</fullName>
    </recommendedName>
</protein>
<comment type="caution">
    <text evidence="2">The sequence shown here is derived from an EMBL/GenBank/DDBJ whole genome shotgun (WGS) entry which is preliminary data.</text>
</comment>
<dbReference type="Pfam" id="PF07914">
    <property type="entry name" value="DUF1679"/>
    <property type="match status" value="1"/>
</dbReference>
<dbReference type="STRING" id="1611254.A0A2G5T6Y3"/>
<reference evidence="3" key="1">
    <citation type="submission" date="2017-10" db="EMBL/GenBank/DDBJ databases">
        <title>Rapid genome shrinkage in a self-fertile nematode reveals novel sperm competition proteins.</title>
        <authorList>
            <person name="Yin D."/>
            <person name="Schwarz E.M."/>
            <person name="Thomas C.G."/>
            <person name="Felde R.L."/>
            <person name="Korf I.F."/>
            <person name="Cutter A.D."/>
            <person name="Schartner C.M."/>
            <person name="Ralston E.J."/>
            <person name="Meyer B.J."/>
            <person name="Haag E.S."/>
        </authorList>
    </citation>
    <scope>NUCLEOTIDE SEQUENCE [LARGE SCALE GENOMIC DNA]</scope>
    <source>
        <strain evidence="3">JU1422</strain>
    </source>
</reference>
<gene>
    <name evidence="2" type="primary">Cnig_chr_V.g16868</name>
    <name evidence="2" type="ORF">B9Z55_016868</name>
</gene>
<dbReference type="InterPro" id="IPR011009">
    <property type="entry name" value="Kinase-like_dom_sf"/>
</dbReference>
<dbReference type="SUPFAM" id="SSF56112">
    <property type="entry name" value="Protein kinase-like (PK-like)"/>
    <property type="match status" value="1"/>
</dbReference>
<dbReference type="InterPro" id="IPR015897">
    <property type="entry name" value="CHK_kinase-like"/>
</dbReference>
<dbReference type="PANTHER" id="PTHR23020:SF10">
    <property type="entry name" value="CHK KINASE-LIKE DOMAIN-CONTAINING PROTEIN"/>
    <property type="match status" value="1"/>
</dbReference>
<dbReference type="SMART" id="SM00587">
    <property type="entry name" value="CHK"/>
    <property type="match status" value="1"/>
</dbReference>
<evidence type="ECO:0000313" key="2">
    <source>
        <dbReference type="EMBL" id="PIC23027.1"/>
    </source>
</evidence>
<dbReference type="EMBL" id="PDUG01000005">
    <property type="protein sequence ID" value="PIC23027.1"/>
    <property type="molecule type" value="Genomic_DNA"/>
</dbReference>
<proteinExistence type="predicted"/>
<dbReference type="Proteomes" id="UP000230233">
    <property type="component" value="Chromosome V"/>
</dbReference>
<dbReference type="PANTHER" id="PTHR23020">
    <property type="entry name" value="UNCHARACTERIZED NUCLEAR HORMONE RECEPTOR-RELATED"/>
    <property type="match status" value="1"/>
</dbReference>
<accession>A0A2G5T6Y3</accession>
<evidence type="ECO:0000259" key="1">
    <source>
        <dbReference type="SMART" id="SM00587"/>
    </source>
</evidence>
<organism evidence="2 3">
    <name type="scientific">Caenorhabditis nigoni</name>
    <dbReference type="NCBI Taxonomy" id="1611254"/>
    <lineage>
        <taxon>Eukaryota</taxon>
        <taxon>Metazoa</taxon>
        <taxon>Ecdysozoa</taxon>
        <taxon>Nematoda</taxon>
        <taxon>Chromadorea</taxon>
        <taxon>Rhabditida</taxon>
        <taxon>Rhabditina</taxon>
        <taxon>Rhabditomorpha</taxon>
        <taxon>Rhabditoidea</taxon>
        <taxon>Rhabditidae</taxon>
        <taxon>Peloderinae</taxon>
        <taxon>Caenorhabditis</taxon>
    </lineage>
</organism>
<sequence length="418" mass="47981">MTLYAVGEGILETQVTWEDVEEELQKTFDTKAPFGDKKTARNISDLKGFMSKIALIEVDWKNVEPGKILPKTFAVKICSQLPYIAFSKVLKYTDENGFEDQKLKDLGKILREAHNREIGAYKLLEKFNHPDVPFTKVYALKPFSNESDLKGYMIMEYIPDVFTTSMTEPFSADDLIPTIKGVSTFAALGHKLSDDEKSFALGAEFLEYYYNTFLGPATIESTFQNLIQAFSFLEPSRAEKLVDVYRQYLKILNKFTRISEILGFHPIFNHGDLWQSNMLYKTGSDGKLELKAIIDWQALSLLPPAFDMTRLFIGSLSPEDRRQRGPELLKVFHETFVAVLGEELFSYQEIVDSYNLHFPLMSLMVLPGAFQFLDASHLEEPEKSQMKMRTRKGMEAIMEDVFVAHEYNLKNFADFLKE</sequence>
<dbReference type="Gene3D" id="3.90.1200.10">
    <property type="match status" value="1"/>
</dbReference>
<dbReference type="OrthoDB" id="8250698at2759"/>
<evidence type="ECO:0000313" key="3">
    <source>
        <dbReference type="Proteomes" id="UP000230233"/>
    </source>
</evidence>